<dbReference type="OrthoDB" id="1117715at2"/>
<reference evidence="1 2" key="1">
    <citation type="submission" date="2017-06" db="EMBL/GenBank/DDBJ databases">
        <authorList>
            <person name="Kim H.J."/>
            <person name="Triplett B.A."/>
        </authorList>
    </citation>
    <scope>NUCLEOTIDE SEQUENCE [LARGE SCALE GENOMIC DNA]</scope>
    <source>
        <strain evidence="1 2">DSM 19307</strain>
    </source>
</reference>
<evidence type="ECO:0000313" key="2">
    <source>
        <dbReference type="Proteomes" id="UP000198393"/>
    </source>
</evidence>
<dbReference type="InterPro" id="IPR046239">
    <property type="entry name" value="DUF6272"/>
</dbReference>
<accession>A0A239IZU9</accession>
<dbReference type="Proteomes" id="UP000198393">
    <property type="component" value="Unassembled WGS sequence"/>
</dbReference>
<dbReference type="EMBL" id="FZPD01000003">
    <property type="protein sequence ID" value="SNS99055.1"/>
    <property type="molecule type" value="Genomic_DNA"/>
</dbReference>
<name>A0A239IZU9_EKHLU</name>
<dbReference type="Pfam" id="PF19788">
    <property type="entry name" value="DUF6272"/>
    <property type="match status" value="1"/>
</dbReference>
<keyword evidence="2" id="KW-1185">Reference proteome</keyword>
<dbReference type="RefSeq" id="WP_089356638.1">
    <property type="nucleotide sequence ID" value="NZ_FZPD01000003.1"/>
</dbReference>
<protein>
    <submittedName>
        <fullName evidence="1">Uncharacterized protein</fullName>
    </submittedName>
</protein>
<dbReference type="AlphaFoldDB" id="A0A239IZU9"/>
<sequence length="204" mass="22998">MDNTGYEQVYNQLKHLKTIISFKKMMTEGNVNVVYLGNVTQATIEGVTDMISEDLSVRNENRKVTKRVYHVMMESLQNICKHADSQSDEESNSLEHGLVKKGIFLIGHNETEYFITTGNNIDLKSAVSLREILDNINSLDADGVKQLYRDAMTNSEFGETGGAGLGFIDMAKKTGTRFEYYFEPDSETSCFFILTMRVAKDTDS</sequence>
<gene>
    <name evidence="1" type="ORF">SAMN05421640_1915</name>
</gene>
<organism evidence="1 2">
    <name type="scientific">Ekhidna lutea</name>
    <dbReference type="NCBI Taxonomy" id="447679"/>
    <lineage>
        <taxon>Bacteria</taxon>
        <taxon>Pseudomonadati</taxon>
        <taxon>Bacteroidota</taxon>
        <taxon>Cytophagia</taxon>
        <taxon>Cytophagales</taxon>
        <taxon>Reichenbachiellaceae</taxon>
        <taxon>Ekhidna</taxon>
    </lineage>
</organism>
<dbReference type="NCBIfam" id="NF038262">
    <property type="entry name" value="SiaB_fam_kinase"/>
    <property type="match status" value="1"/>
</dbReference>
<proteinExistence type="predicted"/>
<evidence type="ECO:0000313" key="1">
    <source>
        <dbReference type="EMBL" id="SNS99055.1"/>
    </source>
</evidence>